<sequence length="247" mass="27027">MTTTSSPPAIWPLVRHGAEMLGVMLAGMVLLGPLWRPDQVELAVLWMAVSMSVPMALWMSYRGHGRIAEMCAAMAVPYLVLLVPYWFGALDGDAVEMGGHLLMLPAMAAVVVFRRHEHGTPSANPVIRALGDRWPVVIALAVSLDFWHTPVVPPVWTLLLCQAAYLVWGRRTPGLQLAVLGGYVALAALVLASSPDMGVVLIALGWGAHAVWDLWHFIRDAVVPRWWSELCGVFDLVVAVTVLLRWS</sequence>
<dbReference type="OrthoDB" id="582306at2"/>
<dbReference type="Proteomes" id="UP000199623">
    <property type="component" value="Unassembled WGS sequence"/>
</dbReference>
<feature type="transmembrane region" description="Helical" evidence="1">
    <location>
        <begin position="226"/>
        <end position="246"/>
    </location>
</feature>
<dbReference type="STRING" id="200378.SAMN05216553_103245"/>
<feature type="transmembrane region" description="Helical" evidence="1">
    <location>
        <begin position="67"/>
        <end position="88"/>
    </location>
</feature>
<dbReference type="AlphaFoldDB" id="A0A1G7NVT0"/>
<feature type="transmembrane region" description="Helical" evidence="1">
    <location>
        <begin position="150"/>
        <end position="168"/>
    </location>
</feature>
<dbReference type="RefSeq" id="WP_090047288.1">
    <property type="nucleotide sequence ID" value="NZ_FNCC01000003.1"/>
</dbReference>
<evidence type="ECO:0000313" key="3">
    <source>
        <dbReference type="Proteomes" id="UP000199623"/>
    </source>
</evidence>
<feature type="transmembrane region" description="Helical" evidence="1">
    <location>
        <begin position="42"/>
        <end position="60"/>
    </location>
</feature>
<keyword evidence="1" id="KW-1133">Transmembrane helix</keyword>
<reference evidence="3" key="1">
    <citation type="submission" date="2016-10" db="EMBL/GenBank/DDBJ databases">
        <authorList>
            <person name="Varghese N."/>
            <person name="Submissions S."/>
        </authorList>
    </citation>
    <scope>NUCLEOTIDE SEQUENCE [LARGE SCALE GENOMIC DNA]</scope>
    <source>
        <strain evidence="3">CGMCC 4.3506</strain>
    </source>
</reference>
<protein>
    <submittedName>
        <fullName evidence="2">Uncharacterized protein</fullName>
    </submittedName>
</protein>
<keyword evidence="1" id="KW-0812">Transmembrane</keyword>
<keyword evidence="3" id="KW-1185">Reference proteome</keyword>
<evidence type="ECO:0000256" key="1">
    <source>
        <dbReference type="SAM" id="Phobius"/>
    </source>
</evidence>
<dbReference type="EMBL" id="FNCC01000003">
    <property type="protein sequence ID" value="SDF77997.1"/>
    <property type="molecule type" value="Genomic_DNA"/>
</dbReference>
<proteinExistence type="predicted"/>
<name>A0A1G7NVT0_9PSEU</name>
<keyword evidence="1" id="KW-0472">Membrane</keyword>
<feature type="transmembrane region" description="Helical" evidence="1">
    <location>
        <begin position="180"/>
        <end position="206"/>
    </location>
</feature>
<evidence type="ECO:0000313" key="2">
    <source>
        <dbReference type="EMBL" id="SDF77997.1"/>
    </source>
</evidence>
<accession>A0A1G7NVT0</accession>
<feature type="transmembrane region" description="Helical" evidence="1">
    <location>
        <begin position="20"/>
        <end position="36"/>
    </location>
</feature>
<organism evidence="2 3">
    <name type="scientific">Lentzea fradiae</name>
    <dbReference type="NCBI Taxonomy" id="200378"/>
    <lineage>
        <taxon>Bacteria</taxon>
        <taxon>Bacillati</taxon>
        <taxon>Actinomycetota</taxon>
        <taxon>Actinomycetes</taxon>
        <taxon>Pseudonocardiales</taxon>
        <taxon>Pseudonocardiaceae</taxon>
        <taxon>Lentzea</taxon>
    </lineage>
</organism>
<gene>
    <name evidence="2" type="ORF">SAMN05216553_103245</name>
</gene>